<dbReference type="AlphaFoldDB" id="A0A5R9GNC5"/>
<proteinExistence type="predicted"/>
<evidence type="ECO:0000313" key="2">
    <source>
        <dbReference type="Proteomes" id="UP000306585"/>
    </source>
</evidence>
<dbReference type="Proteomes" id="UP000306585">
    <property type="component" value="Unassembled WGS sequence"/>
</dbReference>
<protein>
    <submittedName>
        <fullName evidence="1">Uncharacterized protein</fullName>
    </submittedName>
</protein>
<dbReference type="EMBL" id="VBRY01000004">
    <property type="protein sequence ID" value="TLS67876.1"/>
    <property type="molecule type" value="Genomic_DNA"/>
</dbReference>
<name>A0A5R9GNC5_9PROT</name>
<reference evidence="1 2" key="1">
    <citation type="journal article" date="2019" name="Appl. Environ. Microbiol.">
        <title>Environmental Evidence and Genomic Insight of Iron-oxidizing Bacteria Preference Towards More Corrosion Resistant Stainless Steel at Higher Salinities.</title>
        <authorList>
            <person name="Garrison C.E."/>
            <person name="Price K.A."/>
            <person name="Field E.K."/>
        </authorList>
    </citation>
    <scope>NUCLEOTIDE SEQUENCE [LARGE SCALE GENOMIC DNA]</scope>
    <source>
        <strain evidence="1 2">P3</strain>
    </source>
</reference>
<gene>
    <name evidence="1" type="ORF">FEF65_05350</name>
</gene>
<organism evidence="1 2">
    <name type="scientific">Mariprofundus erugo</name>
    <dbReference type="NCBI Taxonomy" id="2528639"/>
    <lineage>
        <taxon>Bacteria</taxon>
        <taxon>Pseudomonadati</taxon>
        <taxon>Pseudomonadota</taxon>
        <taxon>Candidatius Mariprofundia</taxon>
        <taxon>Mariprofundales</taxon>
        <taxon>Mariprofundaceae</taxon>
        <taxon>Mariprofundus</taxon>
    </lineage>
</organism>
<keyword evidence="2" id="KW-1185">Reference proteome</keyword>
<accession>A0A5R9GNC5</accession>
<dbReference type="RefSeq" id="WP_161595182.1">
    <property type="nucleotide sequence ID" value="NZ_VBRY01000004.1"/>
</dbReference>
<evidence type="ECO:0000313" key="1">
    <source>
        <dbReference type="EMBL" id="TLS67876.1"/>
    </source>
</evidence>
<comment type="caution">
    <text evidence="1">The sequence shown here is derived from an EMBL/GenBank/DDBJ whole genome shotgun (WGS) entry which is preliminary data.</text>
</comment>
<sequence length="148" mass="16746">MPVASVPALTLSAYQVDRGCQGAHLDADPALLDFARETLDKELGDRLDQEGLIDPYAPLRAEICFEQMHLRTTLVTFLLYPVVRPDQLKVQIMLLKGNQLLHTWHLNAENNAGGYMASPGRERRYRMLVSLINRKFVRLLKTSDSKPS</sequence>